<dbReference type="AlphaFoldDB" id="A0A1Y1VL59"/>
<dbReference type="GO" id="GO:0005737">
    <property type="term" value="C:cytoplasm"/>
    <property type="evidence" value="ECO:0007669"/>
    <property type="project" value="TreeGrafter"/>
</dbReference>
<dbReference type="Gene3D" id="3.30.40.10">
    <property type="entry name" value="Zinc/RING finger domain, C3HC4 (zinc finger)"/>
    <property type="match status" value="1"/>
</dbReference>
<dbReference type="InterPro" id="IPR011990">
    <property type="entry name" value="TPR-like_helical_dom_sf"/>
</dbReference>
<dbReference type="PROSITE" id="PS51698">
    <property type="entry name" value="U_BOX"/>
    <property type="match status" value="1"/>
</dbReference>
<dbReference type="Gene3D" id="6.10.140.2020">
    <property type="match status" value="1"/>
</dbReference>
<dbReference type="InterPro" id="IPR013083">
    <property type="entry name" value="Znf_RING/FYVE/PHD"/>
</dbReference>
<dbReference type="EMBL" id="MCFH01000004">
    <property type="protein sequence ID" value="ORX58636.1"/>
    <property type="molecule type" value="Genomic_DNA"/>
</dbReference>
<evidence type="ECO:0000313" key="11">
    <source>
        <dbReference type="EMBL" id="ORX58636.1"/>
    </source>
</evidence>
<protein>
    <recommendedName>
        <fullName evidence="7">E3 ubiquitin-protein ligase CHIP</fullName>
        <ecNumber evidence="2">2.3.2.27</ecNumber>
    </recommendedName>
    <alternativeName>
        <fullName evidence="8">RING-type E3 ubiquitin transferase CHIP</fullName>
    </alternativeName>
</protein>
<dbReference type="GO" id="GO:0051087">
    <property type="term" value="F:protein-folding chaperone binding"/>
    <property type="evidence" value="ECO:0007669"/>
    <property type="project" value="TreeGrafter"/>
</dbReference>
<dbReference type="InterPro" id="IPR019734">
    <property type="entry name" value="TPR_rpt"/>
</dbReference>
<name>A0A1Y1VL59_9FUNG</name>
<sequence>MDYMHQEAEKHKLQGNIFFKREQYEEAIKEYTTAIIKDSGNIVYFTNRALCYIRLKKFEEAINDCQKAIEIDKFSLKGNYLLGQAITESSNSPARLAEAIQVLKIAYDQSIKQGKDSNEIGKAILKARNKKYEVESSRKVFENCDLMDYLTNLMEQDRKRQIEKIQSDSSKSEEDIKNEIEYINYDQNQKLKTLKNTFSKADPFQKDREEPPDFLYGKIHFNIMNDPVITPSGITYDRSELLEHFDKIGHFDPLTRKEITEKDLIPNRALKEAIEDFLNYNGWAIDS</sequence>
<feature type="repeat" description="TPR" evidence="9">
    <location>
        <begin position="8"/>
        <end position="41"/>
    </location>
</feature>
<dbReference type="GO" id="GO:0000209">
    <property type="term" value="P:protein polyubiquitination"/>
    <property type="evidence" value="ECO:0007669"/>
    <property type="project" value="TreeGrafter"/>
</dbReference>
<evidence type="ECO:0000256" key="5">
    <source>
        <dbReference type="ARBA" id="ARBA00022786"/>
    </source>
</evidence>
<evidence type="ECO:0000256" key="2">
    <source>
        <dbReference type="ARBA" id="ARBA00012483"/>
    </source>
</evidence>
<keyword evidence="12" id="KW-1185">Reference proteome</keyword>
<proteinExistence type="predicted"/>
<keyword evidence="6 9" id="KW-0802">TPR repeat</keyword>
<reference evidence="11 12" key="2">
    <citation type="submission" date="2016-08" db="EMBL/GenBank/DDBJ databases">
        <title>Pervasive Adenine N6-methylation of Active Genes in Fungi.</title>
        <authorList>
            <consortium name="DOE Joint Genome Institute"/>
            <person name="Mondo S.J."/>
            <person name="Dannebaum R.O."/>
            <person name="Kuo R.C."/>
            <person name="Labutti K."/>
            <person name="Haridas S."/>
            <person name="Kuo A."/>
            <person name="Salamov A."/>
            <person name="Ahrendt S.R."/>
            <person name="Lipzen A."/>
            <person name="Sullivan W."/>
            <person name="Andreopoulos W.B."/>
            <person name="Clum A."/>
            <person name="Lindquist E."/>
            <person name="Daum C."/>
            <person name="Ramamoorthy G.K."/>
            <person name="Gryganskyi A."/>
            <person name="Culley D."/>
            <person name="Magnuson J.K."/>
            <person name="James T.Y."/>
            <person name="O'Malley M.A."/>
            <person name="Stajich J.E."/>
            <person name="Spatafora J.W."/>
            <person name="Visel A."/>
            <person name="Grigoriev I.V."/>
        </authorList>
    </citation>
    <scope>NUCLEOTIDE SEQUENCE [LARGE SCALE GENOMIC DNA]</scope>
    <source>
        <strain evidence="12">finn</strain>
    </source>
</reference>
<evidence type="ECO:0000256" key="6">
    <source>
        <dbReference type="ARBA" id="ARBA00022803"/>
    </source>
</evidence>
<dbReference type="Proteomes" id="UP000193719">
    <property type="component" value="Unassembled WGS sequence"/>
</dbReference>
<organism evidence="11 12">
    <name type="scientific">Piromyces finnis</name>
    <dbReference type="NCBI Taxonomy" id="1754191"/>
    <lineage>
        <taxon>Eukaryota</taxon>
        <taxon>Fungi</taxon>
        <taxon>Fungi incertae sedis</taxon>
        <taxon>Chytridiomycota</taxon>
        <taxon>Chytridiomycota incertae sedis</taxon>
        <taxon>Neocallimastigomycetes</taxon>
        <taxon>Neocallimastigales</taxon>
        <taxon>Neocallimastigaceae</taxon>
        <taxon>Piromyces</taxon>
    </lineage>
</organism>
<evidence type="ECO:0000256" key="4">
    <source>
        <dbReference type="ARBA" id="ARBA00022737"/>
    </source>
</evidence>
<dbReference type="Gene3D" id="1.25.40.10">
    <property type="entry name" value="Tetratricopeptide repeat domain"/>
    <property type="match status" value="1"/>
</dbReference>
<reference evidence="11 12" key="1">
    <citation type="submission" date="2016-08" db="EMBL/GenBank/DDBJ databases">
        <title>Genomes of anaerobic fungi encode conserved fungal cellulosomes for biomass hydrolysis.</title>
        <authorList>
            <consortium name="DOE Joint Genome Institute"/>
            <person name="Haitjema C.H."/>
            <person name="Gilmore S.P."/>
            <person name="Henske J.K."/>
            <person name="Solomon K.V."/>
            <person name="De Groot R."/>
            <person name="Kuo A."/>
            <person name="Mondo S.J."/>
            <person name="Salamov A.A."/>
            <person name="Labutti K."/>
            <person name="Zhao Z."/>
            <person name="Chiniquy J."/>
            <person name="Barry K."/>
            <person name="Brewer H.M."/>
            <person name="Purvine S.O."/>
            <person name="Wright A.T."/>
            <person name="Boxma B."/>
            <person name="Van Alen T."/>
            <person name="Hackstein J.H."/>
            <person name="Baker S.E."/>
            <person name="Grigoriev I.V."/>
            <person name="O'Malley M.A."/>
        </authorList>
    </citation>
    <scope>NUCLEOTIDE SEQUENCE [LARGE SCALE GENOMIC DNA]</scope>
    <source>
        <strain evidence="12">finn</strain>
    </source>
</reference>
<feature type="domain" description="U-box" evidence="10">
    <location>
        <begin position="210"/>
        <end position="284"/>
    </location>
</feature>
<dbReference type="Pfam" id="PF04564">
    <property type="entry name" value="U-box"/>
    <property type="match status" value="1"/>
</dbReference>
<dbReference type="GO" id="GO:0043161">
    <property type="term" value="P:proteasome-mediated ubiquitin-dependent protein catabolic process"/>
    <property type="evidence" value="ECO:0007669"/>
    <property type="project" value="TreeGrafter"/>
</dbReference>
<dbReference type="GO" id="GO:0006515">
    <property type="term" value="P:protein quality control for misfolded or incompletely synthesized proteins"/>
    <property type="evidence" value="ECO:0007669"/>
    <property type="project" value="TreeGrafter"/>
</dbReference>
<keyword evidence="5" id="KW-0833">Ubl conjugation pathway</keyword>
<dbReference type="InterPro" id="IPR003613">
    <property type="entry name" value="Ubox_domain"/>
</dbReference>
<dbReference type="SUPFAM" id="SSF48452">
    <property type="entry name" value="TPR-like"/>
    <property type="match status" value="1"/>
</dbReference>
<dbReference type="EC" id="2.3.2.27" evidence="2"/>
<keyword evidence="3" id="KW-0808">Transferase</keyword>
<evidence type="ECO:0000313" key="12">
    <source>
        <dbReference type="Proteomes" id="UP000193719"/>
    </source>
</evidence>
<dbReference type="Pfam" id="PF18391">
    <property type="entry name" value="CHIP_TPR_N"/>
    <property type="match status" value="1"/>
</dbReference>
<evidence type="ECO:0000256" key="1">
    <source>
        <dbReference type="ARBA" id="ARBA00000900"/>
    </source>
</evidence>
<dbReference type="GO" id="GO:0061630">
    <property type="term" value="F:ubiquitin protein ligase activity"/>
    <property type="evidence" value="ECO:0007669"/>
    <property type="project" value="UniProtKB-EC"/>
</dbReference>
<dbReference type="SMART" id="SM00504">
    <property type="entry name" value="Ubox"/>
    <property type="match status" value="1"/>
</dbReference>
<dbReference type="Pfam" id="PF00515">
    <property type="entry name" value="TPR_1"/>
    <property type="match status" value="1"/>
</dbReference>
<dbReference type="PANTHER" id="PTHR46803">
    <property type="entry name" value="E3 UBIQUITIN-PROTEIN LIGASE CHIP"/>
    <property type="match status" value="1"/>
</dbReference>
<feature type="repeat" description="TPR" evidence="9">
    <location>
        <begin position="42"/>
        <end position="75"/>
    </location>
</feature>
<dbReference type="InterPro" id="IPR041312">
    <property type="entry name" value="CHIP_TPR_N"/>
</dbReference>
<evidence type="ECO:0000259" key="10">
    <source>
        <dbReference type="PROSITE" id="PS51698"/>
    </source>
</evidence>
<dbReference type="InterPro" id="IPR045202">
    <property type="entry name" value="CHIP_RING-Ubox"/>
</dbReference>
<comment type="catalytic activity">
    <reaction evidence="1">
        <text>S-ubiquitinyl-[E2 ubiquitin-conjugating enzyme]-L-cysteine + [acceptor protein]-L-lysine = [E2 ubiquitin-conjugating enzyme]-L-cysteine + N(6)-ubiquitinyl-[acceptor protein]-L-lysine.</text>
        <dbReference type="EC" id="2.3.2.27"/>
    </reaction>
</comment>
<dbReference type="PANTHER" id="PTHR46803:SF2">
    <property type="entry name" value="E3 UBIQUITIN-PROTEIN LIGASE CHIP"/>
    <property type="match status" value="1"/>
</dbReference>
<dbReference type="CDD" id="cd16654">
    <property type="entry name" value="RING-Ubox_CHIP"/>
    <property type="match status" value="1"/>
</dbReference>
<evidence type="ECO:0000256" key="9">
    <source>
        <dbReference type="PROSITE-ProRule" id="PRU00339"/>
    </source>
</evidence>
<dbReference type="SUPFAM" id="SSF57850">
    <property type="entry name" value="RING/U-box"/>
    <property type="match status" value="1"/>
</dbReference>
<evidence type="ECO:0000256" key="7">
    <source>
        <dbReference type="ARBA" id="ARBA00044534"/>
    </source>
</evidence>
<comment type="caution">
    <text evidence="11">The sequence shown here is derived from an EMBL/GenBank/DDBJ whole genome shotgun (WGS) entry which is preliminary data.</text>
</comment>
<evidence type="ECO:0000256" key="8">
    <source>
        <dbReference type="ARBA" id="ARBA00044543"/>
    </source>
</evidence>
<dbReference type="STRING" id="1754191.A0A1Y1VL59"/>
<dbReference type="GO" id="GO:0045862">
    <property type="term" value="P:positive regulation of proteolysis"/>
    <property type="evidence" value="ECO:0007669"/>
    <property type="project" value="TreeGrafter"/>
</dbReference>
<dbReference type="OrthoDB" id="629492at2759"/>
<accession>A0A1Y1VL59</accession>
<evidence type="ECO:0000256" key="3">
    <source>
        <dbReference type="ARBA" id="ARBA00022679"/>
    </source>
</evidence>
<gene>
    <name evidence="11" type="ORF">BCR36DRAFT_318267</name>
</gene>
<dbReference type="PROSITE" id="PS50005">
    <property type="entry name" value="TPR"/>
    <property type="match status" value="2"/>
</dbReference>
<dbReference type="GO" id="GO:0071218">
    <property type="term" value="P:cellular response to misfolded protein"/>
    <property type="evidence" value="ECO:0007669"/>
    <property type="project" value="TreeGrafter"/>
</dbReference>
<dbReference type="SMART" id="SM00028">
    <property type="entry name" value="TPR"/>
    <property type="match status" value="2"/>
</dbReference>
<keyword evidence="4" id="KW-0677">Repeat</keyword>